<evidence type="ECO:0000313" key="10">
    <source>
        <dbReference type="EMBL" id="RDY07065.1"/>
    </source>
</evidence>
<dbReference type="GO" id="GO:0046982">
    <property type="term" value="F:protein heterodimerization activity"/>
    <property type="evidence" value="ECO:0007669"/>
    <property type="project" value="InterPro"/>
</dbReference>
<evidence type="ECO:0000256" key="3">
    <source>
        <dbReference type="ARBA" id="ARBA00023125"/>
    </source>
</evidence>
<dbReference type="InterPro" id="IPR050568">
    <property type="entry name" value="Transcr_DNA_Rep_Reg"/>
</dbReference>
<dbReference type="PANTHER" id="PTHR10252">
    <property type="entry name" value="HISTONE-LIKE TRANSCRIPTION FACTOR CCAAT-RELATED"/>
    <property type="match status" value="1"/>
</dbReference>
<keyword evidence="5" id="KW-0804">Transcription</keyword>
<organism evidence="10 11">
    <name type="scientific">Mucuna pruriens</name>
    <name type="common">Velvet bean</name>
    <name type="synonym">Dolichos pruriens</name>
    <dbReference type="NCBI Taxonomy" id="157652"/>
    <lineage>
        <taxon>Eukaryota</taxon>
        <taxon>Viridiplantae</taxon>
        <taxon>Streptophyta</taxon>
        <taxon>Embryophyta</taxon>
        <taxon>Tracheophyta</taxon>
        <taxon>Spermatophyta</taxon>
        <taxon>Magnoliopsida</taxon>
        <taxon>eudicotyledons</taxon>
        <taxon>Gunneridae</taxon>
        <taxon>Pentapetalae</taxon>
        <taxon>rosids</taxon>
        <taxon>fabids</taxon>
        <taxon>Fabales</taxon>
        <taxon>Fabaceae</taxon>
        <taxon>Papilionoideae</taxon>
        <taxon>50 kb inversion clade</taxon>
        <taxon>NPAAA clade</taxon>
        <taxon>indigoferoid/millettioid clade</taxon>
        <taxon>Phaseoleae</taxon>
        <taxon>Mucuna</taxon>
    </lineage>
</organism>
<feature type="region of interest" description="Disordered" evidence="8">
    <location>
        <begin position="45"/>
        <end position="68"/>
    </location>
</feature>
<dbReference type="AlphaFoldDB" id="A0A371HWA4"/>
<dbReference type="PANTHER" id="PTHR10252:SF8">
    <property type="entry name" value="NUCLEAR TRANSCRIPTION FACTOR Y SUBUNIT GAMMA"/>
    <property type="match status" value="1"/>
</dbReference>
<evidence type="ECO:0000256" key="7">
    <source>
        <dbReference type="ARBA" id="ARBA00038129"/>
    </source>
</evidence>
<feature type="compositionally biased region" description="Polar residues" evidence="8">
    <location>
        <begin position="45"/>
        <end position="56"/>
    </location>
</feature>
<evidence type="ECO:0000256" key="4">
    <source>
        <dbReference type="ARBA" id="ARBA00023159"/>
    </source>
</evidence>
<dbReference type="Gene3D" id="1.10.20.10">
    <property type="entry name" value="Histone, subunit A"/>
    <property type="match status" value="1"/>
</dbReference>
<sequence length="309" mass="34861">MDQNGQRRSARLAGSRSHAQAYVTNHREHNTISQAHIIRQNRLTRPNLPHSTNSQAHVEAHQERTEPMLSPLANPRGPSTFSTFPVGPLQQHPNVPQTIRQTEPNPQPEVEPEPELQRELFNFWARQNQEVENTTNFRTHSLPLSRIKRIMKRDKDVGMISADACVVFSKACEIFIKELTTRSWVHAEENRRRTLQRGDIATTIAQTQVFDFLVDSVPLDNTMEHNIHSGLHRGGGSSGSVRIAPNCDAMPPPPRNVRDETSGYPRLITRMGPTPQDPVGNENLVTGPVADQVWPQQQNDDTPPSFDEN</sequence>
<dbReference type="CDD" id="cd22908">
    <property type="entry name" value="HFD_NFYC-like"/>
    <property type="match status" value="1"/>
</dbReference>
<gene>
    <name evidence="10" type="primary">NFYC2</name>
    <name evidence="10" type="ORF">CR513_08851</name>
</gene>
<protein>
    <submittedName>
        <fullName evidence="10">Nuclear transcription factor Y subunit C-2</fullName>
    </submittedName>
</protein>
<accession>A0A371HWA4</accession>
<dbReference type="GO" id="GO:0000981">
    <property type="term" value="F:DNA-binding transcription factor activity, RNA polymerase II-specific"/>
    <property type="evidence" value="ECO:0007669"/>
    <property type="project" value="TreeGrafter"/>
</dbReference>
<keyword evidence="6" id="KW-0539">Nucleus</keyword>
<keyword evidence="4" id="KW-0010">Activator</keyword>
<evidence type="ECO:0000256" key="1">
    <source>
        <dbReference type="ARBA" id="ARBA00004123"/>
    </source>
</evidence>
<evidence type="ECO:0000256" key="6">
    <source>
        <dbReference type="ARBA" id="ARBA00023242"/>
    </source>
</evidence>
<keyword evidence="11" id="KW-1185">Reference proteome</keyword>
<dbReference type="EMBL" id="QJKJ01001552">
    <property type="protein sequence ID" value="RDY07065.1"/>
    <property type="molecule type" value="Genomic_DNA"/>
</dbReference>
<comment type="caution">
    <text evidence="10">The sequence shown here is derived from an EMBL/GenBank/DDBJ whole genome shotgun (WGS) entry which is preliminary data.</text>
</comment>
<proteinExistence type="inferred from homology"/>
<feature type="region of interest" description="Disordered" evidence="8">
    <location>
        <begin position="269"/>
        <end position="309"/>
    </location>
</feature>
<evidence type="ECO:0000256" key="5">
    <source>
        <dbReference type="ARBA" id="ARBA00023163"/>
    </source>
</evidence>
<dbReference type="FunFam" id="1.10.20.10:FF:000006">
    <property type="entry name" value="Nuclear transcription factor Y subunit gamma"/>
    <property type="match status" value="1"/>
</dbReference>
<dbReference type="SUPFAM" id="SSF47113">
    <property type="entry name" value="Histone-fold"/>
    <property type="match status" value="1"/>
</dbReference>
<evidence type="ECO:0000256" key="2">
    <source>
        <dbReference type="ARBA" id="ARBA00023015"/>
    </source>
</evidence>
<dbReference type="InterPro" id="IPR009072">
    <property type="entry name" value="Histone-fold"/>
</dbReference>
<dbReference type="OrthoDB" id="636685at2759"/>
<evidence type="ECO:0000259" key="9">
    <source>
        <dbReference type="Pfam" id="PF00125"/>
    </source>
</evidence>
<dbReference type="InterPro" id="IPR007125">
    <property type="entry name" value="H2A/H2B/H3"/>
</dbReference>
<comment type="similarity">
    <text evidence="7">Belongs to the NFYC/HAP5 subunit family.</text>
</comment>
<evidence type="ECO:0000313" key="11">
    <source>
        <dbReference type="Proteomes" id="UP000257109"/>
    </source>
</evidence>
<keyword evidence="2" id="KW-0805">Transcription regulation</keyword>
<evidence type="ECO:0000256" key="8">
    <source>
        <dbReference type="SAM" id="MobiDB-lite"/>
    </source>
</evidence>
<name>A0A371HWA4_MUCPR</name>
<dbReference type="GO" id="GO:0000978">
    <property type="term" value="F:RNA polymerase II cis-regulatory region sequence-specific DNA binding"/>
    <property type="evidence" value="ECO:0007669"/>
    <property type="project" value="TreeGrafter"/>
</dbReference>
<comment type="subcellular location">
    <subcellularLocation>
        <location evidence="1">Nucleus</location>
    </subcellularLocation>
</comment>
<keyword evidence="3" id="KW-0238">DNA-binding</keyword>
<feature type="non-terminal residue" evidence="10">
    <location>
        <position position="1"/>
    </location>
</feature>
<feature type="domain" description="Core Histone H2A/H2B/H3" evidence="9">
    <location>
        <begin position="129"/>
        <end position="203"/>
    </location>
</feature>
<dbReference type="Proteomes" id="UP000257109">
    <property type="component" value="Unassembled WGS sequence"/>
</dbReference>
<dbReference type="STRING" id="157652.A0A371HWA4"/>
<dbReference type="GO" id="GO:0005634">
    <property type="term" value="C:nucleus"/>
    <property type="evidence" value="ECO:0007669"/>
    <property type="project" value="UniProtKB-SubCell"/>
</dbReference>
<reference evidence="10" key="1">
    <citation type="submission" date="2018-05" db="EMBL/GenBank/DDBJ databases">
        <title>Draft genome of Mucuna pruriens seed.</title>
        <authorList>
            <person name="Nnadi N.E."/>
            <person name="Vos R."/>
            <person name="Hasami M.H."/>
            <person name="Devisetty U.K."/>
            <person name="Aguiy J.C."/>
        </authorList>
    </citation>
    <scope>NUCLEOTIDE SEQUENCE [LARGE SCALE GENOMIC DNA]</scope>
    <source>
        <strain evidence="10">JCA_2017</strain>
    </source>
</reference>
<dbReference type="Pfam" id="PF00125">
    <property type="entry name" value="Histone"/>
    <property type="match status" value="1"/>
</dbReference>